<dbReference type="EMBL" id="CP022129">
    <property type="protein sequence ID" value="ASF44718.1"/>
    <property type="molecule type" value="Genomic_DNA"/>
</dbReference>
<evidence type="ECO:0000313" key="4">
    <source>
        <dbReference type="Proteomes" id="UP000237423"/>
    </source>
</evidence>
<dbReference type="EMBL" id="PGFZ01000002">
    <property type="protein sequence ID" value="POZ52577.1"/>
    <property type="molecule type" value="Genomic_DNA"/>
</dbReference>
<proteinExistence type="predicted"/>
<dbReference type="Pfam" id="PF20487">
    <property type="entry name" value="DUF6726"/>
    <property type="match status" value="1"/>
</dbReference>
<evidence type="ECO:0000313" key="2">
    <source>
        <dbReference type="EMBL" id="POZ52577.1"/>
    </source>
</evidence>
<sequence>MKVKNALLLVALASLLQGCLFTKLVSVPMRVGGAVVSIVPTVGNTAHDAIDEAAEKVDDLPI</sequence>
<keyword evidence="3" id="KW-1185">Reference proteome</keyword>
<dbReference type="AlphaFoldDB" id="A0A1Z4BTX6"/>
<dbReference type="PROSITE" id="PS51257">
    <property type="entry name" value="PROKAR_LIPOPROTEIN"/>
    <property type="match status" value="1"/>
</dbReference>
<dbReference type="RefSeq" id="WP_088617601.1">
    <property type="nucleotide sequence ID" value="NZ_CP022129.1"/>
</dbReference>
<organism evidence="1 3">
    <name type="scientific">Methylovulum psychrotolerans</name>
    <dbReference type="NCBI Taxonomy" id="1704499"/>
    <lineage>
        <taxon>Bacteria</taxon>
        <taxon>Pseudomonadati</taxon>
        <taxon>Pseudomonadota</taxon>
        <taxon>Gammaproteobacteria</taxon>
        <taxon>Methylococcales</taxon>
        <taxon>Methylococcaceae</taxon>
        <taxon>Methylovulum</taxon>
    </lineage>
</organism>
<dbReference type="OrthoDB" id="5573720at2"/>
<dbReference type="Proteomes" id="UP000237423">
    <property type="component" value="Unassembled WGS sequence"/>
</dbReference>
<dbReference type="KEGG" id="mpsy:CEK71_00805"/>
<evidence type="ECO:0000313" key="1">
    <source>
        <dbReference type="EMBL" id="ASF44718.1"/>
    </source>
</evidence>
<dbReference type="Proteomes" id="UP000197019">
    <property type="component" value="Chromosome"/>
</dbReference>
<gene>
    <name evidence="2" type="ORF">AADEFJLK_01179</name>
    <name evidence="1" type="ORF">CEK71_00805</name>
</gene>
<evidence type="ECO:0008006" key="5">
    <source>
        <dbReference type="Google" id="ProtNLM"/>
    </source>
</evidence>
<evidence type="ECO:0000313" key="3">
    <source>
        <dbReference type="Proteomes" id="UP000197019"/>
    </source>
</evidence>
<dbReference type="InterPro" id="IPR046613">
    <property type="entry name" value="DUF6726"/>
</dbReference>
<accession>A0A1Z4BTX6</accession>
<protein>
    <recommendedName>
        <fullName evidence="5">Lipoprotein</fullName>
    </recommendedName>
</protein>
<reference evidence="1 3" key="1">
    <citation type="submission" date="2017-06" db="EMBL/GenBank/DDBJ databases">
        <title>Genome Sequencing of the methanotroph Methylovulum psychrotolerants str. HV10-M2 isolated from a high-altitude environment.</title>
        <authorList>
            <person name="Mateos-Rivera A."/>
        </authorList>
    </citation>
    <scope>NUCLEOTIDE SEQUENCE [LARGE SCALE GENOMIC DNA]</scope>
    <source>
        <strain evidence="1 3">HV10_M2</strain>
    </source>
</reference>
<reference evidence="2 4" key="2">
    <citation type="submission" date="2017-11" db="EMBL/GenBank/DDBJ databases">
        <title>Draft Genome Sequence of Methylobacter psychrotolerans Sph1T, an Obligate Methanotroph from Low-Temperature Environments.</title>
        <authorList>
            <person name="Oshkin I.Y."/>
            <person name="Miroshnikov K."/>
            <person name="Belova S.E."/>
            <person name="Korzhenkov A."/>
            <person name="Toshchakov S.V."/>
            <person name="Dedysh S.N."/>
        </authorList>
    </citation>
    <scope>NUCLEOTIDE SEQUENCE [LARGE SCALE GENOMIC DNA]</scope>
    <source>
        <strain evidence="2 4">Sph1</strain>
    </source>
</reference>
<name>A0A1Z4BTX6_9GAMM</name>